<evidence type="ECO:0000259" key="15">
    <source>
        <dbReference type="Pfam" id="PF10509"/>
    </source>
</evidence>
<dbReference type="InterPro" id="IPR020568">
    <property type="entry name" value="Ribosomal_Su5_D2-typ_SF"/>
</dbReference>
<evidence type="ECO:0000313" key="16">
    <source>
        <dbReference type="EMBL" id="PIZ17331.1"/>
    </source>
</evidence>
<evidence type="ECO:0000259" key="14">
    <source>
        <dbReference type="Pfam" id="PF08544"/>
    </source>
</evidence>
<keyword evidence="8 11" id="KW-0460">Magnesium</keyword>
<dbReference type="InterPro" id="IPR019741">
    <property type="entry name" value="Galactokinase_CS"/>
</dbReference>
<evidence type="ECO:0000256" key="3">
    <source>
        <dbReference type="ARBA" id="ARBA00022679"/>
    </source>
</evidence>
<reference evidence="17" key="1">
    <citation type="submission" date="2017-09" db="EMBL/GenBank/DDBJ databases">
        <title>Depth-based differentiation of microbial function through sediment-hosted aquifers and enrichment of novel symbionts in the deep terrestrial subsurface.</title>
        <authorList>
            <person name="Probst A.J."/>
            <person name="Ladd B."/>
            <person name="Jarett J.K."/>
            <person name="Geller-Mcgrath D.E."/>
            <person name="Sieber C.M.K."/>
            <person name="Emerson J.B."/>
            <person name="Anantharaman K."/>
            <person name="Thomas B.C."/>
            <person name="Malmstrom R."/>
            <person name="Stieglmeier M."/>
            <person name="Klingl A."/>
            <person name="Woyke T."/>
            <person name="Ryan C.M."/>
            <person name="Banfield J.F."/>
        </authorList>
    </citation>
    <scope>NUCLEOTIDE SEQUENCE [LARGE SCALE GENOMIC DNA]</scope>
</reference>
<keyword evidence="9 11" id="KW-0299">Galactose metabolism</keyword>
<dbReference type="Pfam" id="PF10509">
    <property type="entry name" value="GalKase_gal_bdg"/>
    <property type="match status" value="1"/>
</dbReference>
<dbReference type="Gene3D" id="3.30.230.10">
    <property type="match status" value="1"/>
</dbReference>
<evidence type="ECO:0000313" key="17">
    <source>
        <dbReference type="Proteomes" id="UP000229307"/>
    </source>
</evidence>
<comment type="function">
    <text evidence="11">Catalyzes the transfer of the gamma-phosphate of ATP to D-galactose to form alpha-D-galactose-1-phosphate (Gal-1-P).</text>
</comment>
<proteinExistence type="inferred from homology"/>
<dbReference type="FunFam" id="3.30.230.10:FF:000017">
    <property type="entry name" value="Galactokinase"/>
    <property type="match status" value="1"/>
</dbReference>
<dbReference type="AlphaFoldDB" id="A0A2M7SCW7"/>
<evidence type="ECO:0000256" key="2">
    <source>
        <dbReference type="ARBA" id="ARBA00022490"/>
    </source>
</evidence>
<dbReference type="PRINTS" id="PR00473">
    <property type="entry name" value="GALCTOKINASE"/>
</dbReference>
<dbReference type="InterPro" id="IPR000705">
    <property type="entry name" value="Galactokinase"/>
</dbReference>
<dbReference type="InterPro" id="IPR006206">
    <property type="entry name" value="Mevalonate/galactokinase"/>
</dbReference>
<feature type="binding site" evidence="11">
    <location>
        <position position="127"/>
    </location>
    <ligand>
        <name>Mg(2+)</name>
        <dbReference type="ChEBI" id="CHEBI:18420"/>
    </ligand>
</feature>
<feature type="domain" description="GHMP kinase C-terminal" evidence="14">
    <location>
        <begin position="282"/>
        <end position="352"/>
    </location>
</feature>
<dbReference type="Proteomes" id="UP000229307">
    <property type="component" value="Unassembled WGS sequence"/>
</dbReference>
<dbReference type="InterPro" id="IPR019539">
    <property type="entry name" value="GalKase_N"/>
</dbReference>
<evidence type="ECO:0000256" key="12">
    <source>
        <dbReference type="NCBIfam" id="TIGR00131"/>
    </source>
</evidence>
<feature type="binding site" evidence="11">
    <location>
        <position position="68"/>
    </location>
    <ligand>
        <name>ATP</name>
        <dbReference type="ChEBI" id="CHEBI:30616"/>
    </ligand>
</feature>
<dbReference type="Pfam" id="PF08544">
    <property type="entry name" value="GHMP_kinases_C"/>
    <property type="match status" value="1"/>
</dbReference>
<keyword evidence="2 11" id="KW-0963">Cytoplasm</keyword>
<dbReference type="InterPro" id="IPR006203">
    <property type="entry name" value="GHMP_knse_ATP-bd_CS"/>
</dbReference>
<evidence type="ECO:0000256" key="5">
    <source>
        <dbReference type="ARBA" id="ARBA00022741"/>
    </source>
</evidence>
<dbReference type="PIRSF" id="PIRSF000530">
    <property type="entry name" value="Galactokinase"/>
    <property type="match status" value="1"/>
</dbReference>
<dbReference type="GO" id="GO:0000287">
    <property type="term" value="F:magnesium ion binding"/>
    <property type="evidence" value="ECO:0007669"/>
    <property type="project" value="UniProtKB-UniRule"/>
</dbReference>
<dbReference type="PANTHER" id="PTHR10457:SF7">
    <property type="entry name" value="GALACTOKINASE-RELATED"/>
    <property type="match status" value="1"/>
</dbReference>
<evidence type="ECO:0000256" key="6">
    <source>
        <dbReference type="ARBA" id="ARBA00022777"/>
    </source>
</evidence>
<dbReference type="InterPro" id="IPR014721">
    <property type="entry name" value="Ribsml_uS5_D2-typ_fold_subgr"/>
</dbReference>
<dbReference type="PRINTS" id="PR00959">
    <property type="entry name" value="MEVGALKINASE"/>
</dbReference>
<dbReference type="FunFam" id="3.30.70.890:FF:000001">
    <property type="entry name" value="Galactokinase"/>
    <property type="match status" value="1"/>
</dbReference>
<keyword evidence="6 11" id="KW-0418">Kinase</keyword>
<comment type="similarity">
    <text evidence="1 11">Belongs to the GHMP kinase family. GalK subfamily.</text>
</comment>
<evidence type="ECO:0000256" key="7">
    <source>
        <dbReference type="ARBA" id="ARBA00022840"/>
    </source>
</evidence>
<keyword evidence="3 11" id="KW-0808">Transferase</keyword>
<dbReference type="Gene3D" id="3.30.70.890">
    <property type="entry name" value="GHMP kinase, C-terminal domain"/>
    <property type="match status" value="1"/>
</dbReference>
<keyword evidence="5 11" id="KW-0547">Nucleotide-binding</keyword>
<keyword evidence="7 11" id="KW-0067">ATP-binding</keyword>
<gene>
    <name evidence="11" type="primary">galK</name>
    <name evidence="16" type="ORF">COY52_04725</name>
</gene>
<sequence>MERKETIKIAFKEEYGAEPQLIASAPGRINLIGEHTDYNEGYVLPAAINRDILYAVNPRDDRVVRIFSLNFDKKEKFSLEEPLEKKKNWSDYIKGVISMFLGRGARLKGMDIVVWGNVPIGSGLSSSAAMEVGMAVVLQKLNNLNFSPPELIKMSQRAENEFVGVSCGIMDQFISCLGRKGSAIFLDCRSLEYEYIPLNLGDIRIAIIDTKIKRELAASAYNQRRGECAQGVELLRSNIKGIRSLRDVTTDDFNRYKASLPPVIAKRCEHVVFENKRVLDSLELLREGEMRRFGRLLYDSHESLKDLYEVSCAELDLIVDTAREVKGTFGCRMTGGGFGGCAIALVKESSINDFVKLMEERYSARTGKKPEIYVCETQNGALNS</sequence>
<feature type="binding site" evidence="11">
    <location>
        <position position="159"/>
    </location>
    <ligand>
        <name>Mg(2+)</name>
        <dbReference type="ChEBI" id="CHEBI:18420"/>
    </ligand>
</feature>
<comment type="subcellular location">
    <subcellularLocation>
        <location evidence="11">Cytoplasm</location>
    </subcellularLocation>
</comment>
<comment type="caution">
    <text evidence="16">The sequence shown here is derived from an EMBL/GenBank/DDBJ whole genome shotgun (WGS) entry which is preliminary data.</text>
</comment>
<dbReference type="PROSITE" id="PS00106">
    <property type="entry name" value="GALACTOKINASE"/>
    <property type="match status" value="1"/>
</dbReference>
<keyword evidence="4 11" id="KW-0479">Metal-binding</keyword>
<dbReference type="GO" id="GO:0006012">
    <property type="term" value="P:galactose metabolic process"/>
    <property type="evidence" value="ECO:0007669"/>
    <property type="project" value="UniProtKB-UniRule"/>
</dbReference>
<dbReference type="InterPro" id="IPR013750">
    <property type="entry name" value="GHMP_kinase_C_dom"/>
</dbReference>
<feature type="site" description="Transition state stabilizer" evidence="11">
    <location>
        <position position="28"/>
    </location>
</feature>
<dbReference type="PROSITE" id="PS00627">
    <property type="entry name" value="GHMP_KINASES_ATP"/>
    <property type="match status" value="1"/>
</dbReference>
<dbReference type="Pfam" id="PF00288">
    <property type="entry name" value="GHMP_kinases_N"/>
    <property type="match status" value="1"/>
</dbReference>
<dbReference type="EC" id="2.7.1.6" evidence="11 12"/>
<evidence type="ECO:0000259" key="13">
    <source>
        <dbReference type="Pfam" id="PF00288"/>
    </source>
</evidence>
<evidence type="ECO:0000256" key="1">
    <source>
        <dbReference type="ARBA" id="ARBA00006566"/>
    </source>
</evidence>
<dbReference type="GO" id="GO:0004335">
    <property type="term" value="F:galactokinase activity"/>
    <property type="evidence" value="ECO:0007669"/>
    <property type="project" value="UniProtKB-UniRule"/>
</dbReference>
<protein>
    <recommendedName>
        <fullName evidence="11 12">Galactokinase</fullName>
        <ecNumber evidence="11 12">2.7.1.6</ecNumber>
    </recommendedName>
    <alternativeName>
        <fullName evidence="11">Galactose kinase</fullName>
    </alternativeName>
</protein>
<dbReference type="UniPathway" id="UPA00214"/>
<feature type="binding site" evidence="11">
    <location>
        <begin position="121"/>
        <end position="127"/>
    </location>
    <ligand>
        <name>ATP</name>
        <dbReference type="ChEBI" id="CHEBI:30616"/>
    </ligand>
</feature>
<dbReference type="NCBIfam" id="TIGR00131">
    <property type="entry name" value="gal_kin"/>
    <property type="match status" value="1"/>
</dbReference>
<dbReference type="PANTHER" id="PTHR10457">
    <property type="entry name" value="MEVALONATE KINASE/GALACTOKINASE"/>
    <property type="match status" value="1"/>
</dbReference>
<feature type="binding site" evidence="11">
    <location>
        <begin position="34"/>
        <end position="37"/>
    </location>
    <ligand>
        <name>substrate</name>
    </ligand>
</feature>
<evidence type="ECO:0000256" key="4">
    <source>
        <dbReference type="ARBA" id="ARBA00022723"/>
    </source>
</evidence>
<dbReference type="EMBL" id="PFMR01000126">
    <property type="protein sequence ID" value="PIZ17331.1"/>
    <property type="molecule type" value="Genomic_DNA"/>
</dbReference>
<dbReference type="InterPro" id="IPR036554">
    <property type="entry name" value="GHMP_kinase_C_sf"/>
</dbReference>
<keyword evidence="10 11" id="KW-0119">Carbohydrate metabolism</keyword>
<dbReference type="GO" id="GO:0005524">
    <property type="term" value="F:ATP binding"/>
    <property type="evidence" value="ECO:0007669"/>
    <property type="project" value="UniProtKB-UniRule"/>
</dbReference>
<dbReference type="InterPro" id="IPR022963">
    <property type="entry name" value="Galactokinase_bac"/>
</dbReference>
<feature type="binding site" evidence="11">
    <location>
        <position position="221"/>
    </location>
    <ligand>
        <name>substrate</name>
    </ligand>
</feature>
<feature type="domain" description="GHMP kinase N-terminal" evidence="13">
    <location>
        <begin position="92"/>
        <end position="178"/>
    </location>
</feature>
<organism evidence="16 17">
    <name type="scientific">Candidatus Desantisbacteria bacterium CG_4_10_14_0_8_um_filter_48_22</name>
    <dbReference type="NCBI Taxonomy" id="1974543"/>
    <lineage>
        <taxon>Bacteria</taxon>
        <taxon>Candidatus Desantisiibacteriota</taxon>
    </lineage>
</organism>
<accession>A0A2M7SCW7</accession>
<feature type="domain" description="Galactokinase N-terminal" evidence="15">
    <location>
        <begin position="10"/>
        <end position="58"/>
    </location>
</feature>
<dbReference type="InterPro" id="IPR006204">
    <property type="entry name" value="GHMP_kinase_N_dom"/>
</dbReference>
<dbReference type="SUPFAM" id="SSF54211">
    <property type="entry name" value="Ribosomal protein S5 domain 2-like"/>
    <property type="match status" value="1"/>
</dbReference>
<feature type="active site" description="Proton acceptor" evidence="11">
    <location>
        <position position="171"/>
    </location>
</feature>
<dbReference type="GO" id="GO:0005829">
    <property type="term" value="C:cytosol"/>
    <property type="evidence" value="ECO:0007669"/>
    <property type="project" value="TreeGrafter"/>
</dbReference>
<name>A0A2M7SCW7_9BACT</name>
<dbReference type="NCBIfam" id="NF003705">
    <property type="entry name" value="PRK05322.1"/>
    <property type="match status" value="1"/>
</dbReference>
<comment type="pathway">
    <text evidence="11">Carbohydrate metabolism; galactose metabolism.</text>
</comment>
<dbReference type="HAMAP" id="MF_00246">
    <property type="entry name" value="Galactokinase"/>
    <property type="match status" value="1"/>
</dbReference>
<comment type="catalytic activity">
    <reaction evidence="11">
        <text>alpha-D-galactose + ATP = alpha-D-galactose 1-phosphate + ADP + H(+)</text>
        <dbReference type="Rhea" id="RHEA:13553"/>
        <dbReference type="ChEBI" id="CHEBI:15378"/>
        <dbReference type="ChEBI" id="CHEBI:28061"/>
        <dbReference type="ChEBI" id="CHEBI:30616"/>
        <dbReference type="ChEBI" id="CHEBI:58336"/>
        <dbReference type="ChEBI" id="CHEBI:456216"/>
        <dbReference type="EC" id="2.7.1.6"/>
    </reaction>
</comment>
<evidence type="ECO:0000256" key="10">
    <source>
        <dbReference type="ARBA" id="ARBA00023277"/>
    </source>
</evidence>
<evidence type="ECO:0000256" key="9">
    <source>
        <dbReference type="ARBA" id="ARBA00023144"/>
    </source>
</evidence>
<evidence type="ECO:0000256" key="11">
    <source>
        <dbReference type="HAMAP-Rule" id="MF_00246"/>
    </source>
</evidence>
<evidence type="ECO:0000256" key="8">
    <source>
        <dbReference type="ARBA" id="ARBA00022842"/>
    </source>
</evidence>
<dbReference type="SUPFAM" id="SSF55060">
    <property type="entry name" value="GHMP Kinase, C-terminal domain"/>
    <property type="match status" value="1"/>
</dbReference>